<dbReference type="Proteomes" id="UP001497457">
    <property type="component" value="Chromosome 24b"/>
</dbReference>
<dbReference type="InterPro" id="IPR026960">
    <property type="entry name" value="RVT-Znf"/>
</dbReference>
<sequence>MLNRAGRLVLTKVTLTSMVIYPAIALSLSPWAIRIIDRLRKAFLWKGTEVVSGGHCLVAWPTVCTPQEYGGLGILNLKLMGIALQLRWMWLSKTEPSRPGSNLPTSRNRCMEAMFDASLVIEVKNGQSVLFWKDKWINGHSLSSIAPALVQAVPARVRNTRMVCDALSNKRWVRDIRGGLSVQAILDYLTVWRMMTGIQLQDEPDIFRWRWSTDGKYSASSTYKAFFHGLTLQSGAKQLWKVKAPGRCKFFFWLVLHGRCWTSERLQRHGLPNHGNCALCSQMVELLDHLLLSCVFIREVWYRVLRSQGWQQMTPGQDDQIVSWWLTQRKQLDKLSRKRFDSIVLLTTWKLWNERNARVFRGTAKQPTLAFNEIREEIQSWSRAGLMLVAEALNG</sequence>
<name>A0ABC9B5Z9_9POAL</name>
<dbReference type="PANTHER" id="PTHR33116">
    <property type="entry name" value="REVERSE TRANSCRIPTASE ZINC-BINDING DOMAIN-CONTAINING PROTEIN-RELATED-RELATED"/>
    <property type="match status" value="1"/>
</dbReference>
<dbReference type="Pfam" id="PF13966">
    <property type="entry name" value="zf-RVT"/>
    <property type="match status" value="1"/>
</dbReference>
<feature type="domain" description="Reverse transcriptase zinc-binding" evidence="1">
    <location>
        <begin position="217"/>
        <end position="301"/>
    </location>
</feature>
<gene>
    <name evidence="2" type="ORF">URODEC1_LOCUS61977</name>
</gene>
<organism evidence="2 3">
    <name type="scientific">Urochloa decumbens</name>
    <dbReference type="NCBI Taxonomy" id="240449"/>
    <lineage>
        <taxon>Eukaryota</taxon>
        <taxon>Viridiplantae</taxon>
        <taxon>Streptophyta</taxon>
        <taxon>Embryophyta</taxon>
        <taxon>Tracheophyta</taxon>
        <taxon>Spermatophyta</taxon>
        <taxon>Magnoliopsida</taxon>
        <taxon>Liliopsida</taxon>
        <taxon>Poales</taxon>
        <taxon>Poaceae</taxon>
        <taxon>PACMAD clade</taxon>
        <taxon>Panicoideae</taxon>
        <taxon>Panicodae</taxon>
        <taxon>Paniceae</taxon>
        <taxon>Melinidinae</taxon>
        <taxon>Urochloa</taxon>
    </lineage>
</organism>
<proteinExistence type="predicted"/>
<keyword evidence="3" id="KW-1185">Reference proteome</keyword>
<protein>
    <recommendedName>
        <fullName evidence="1">Reverse transcriptase zinc-binding domain-containing protein</fullName>
    </recommendedName>
</protein>
<evidence type="ECO:0000259" key="1">
    <source>
        <dbReference type="Pfam" id="PF13966"/>
    </source>
</evidence>
<accession>A0ABC9B5Z9</accession>
<reference evidence="2" key="1">
    <citation type="submission" date="2024-10" db="EMBL/GenBank/DDBJ databases">
        <authorList>
            <person name="Ryan C."/>
        </authorList>
    </citation>
    <scope>NUCLEOTIDE SEQUENCE [LARGE SCALE GENOMIC DNA]</scope>
</reference>
<dbReference type="PANTHER" id="PTHR33116:SF78">
    <property type="entry name" value="OS12G0587133 PROTEIN"/>
    <property type="match status" value="1"/>
</dbReference>
<evidence type="ECO:0000313" key="3">
    <source>
        <dbReference type="Proteomes" id="UP001497457"/>
    </source>
</evidence>
<dbReference type="AlphaFoldDB" id="A0ABC9B5Z9"/>
<dbReference type="EMBL" id="OZ075134">
    <property type="protein sequence ID" value="CAL4994550.1"/>
    <property type="molecule type" value="Genomic_DNA"/>
</dbReference>
<evidence type="ECO:0000313" key="2">
    <source>
        <dbReference type="EMBL" id="CAL4994550.1"/>
    </source>
</evidence>